<organism evidence="1 2">
    <name type="scientific">Lactococcus lactis subsp. lactis</name>
    <name type="common">Streptococcus lactis</name>
    <dbReference type="NCBI Taxonomy" id="1360"/>
    <lineage>
        <taxon>Bacteria</taxon>
        <taxon>Bacillati</taxon>
        <taxon>Bacillota</taxon>
        <taxon>Bacilli</taxon>
        <taxon>Lactobacillales</taxon>
        <taxon>Streptococcaceae</taxon>
        <taxon>Lactococcus</taxon>
    </lineage>
</organism>
<evidence type="ECO:0000313" key="1">
    <source>
        <dbReference type="EMBL" id="KSU22232.1"/>
    </source>
</evidence>
<name>A0A0V8E9C6_LACLL</name>
<comment type="caution">
    <text evidence="1">The sequence shown here is derived from an EMBL/GenBank/DDBJ whole genome shotgun (WGS) entry which is preliminary data.</text>
</comment>
<proteinExistence type="predicted"/>
<protein>
    <submittedName>
        <fullName evidence="1">Uncharacterized protein</fullName>
    </submittedName>
</protein>
<dbReference type="RefSeq" id="WP_058224528.1">
    <property type="nucleotide sequence ID" value="NZ_LKLS01000011.1"/>
</dbReference>
<dbReference type="AlphaFoldDB" id="A0A0V8E9C6"/>
<accession>A0A0V8E9C6</accession>
<dbReference type="PATRIC" id="fig|1360.109.peg.1416"/>
<evidence type="ECO:0000313" key="2">
    <source>
        <dbReference type="Proteomes" id="UP000053612"/>
    </source>
</evidence>
<sequence length="59" mass="6614">MAKIVSSMAFHDLKDAIVTDFGTKILVYDYQPLTVLLLDGKEFFVDTAGGDKWFVQKGE</sequence>
<gene>
    <name evidence="1" type="ORF">LMG9449_0331</name>
</gene>
<reference evidence="2" key="1">
    <citation type="submission" date="2015-10" db="EMBL/GenBank/DDBJ databases">
        <title>Draft Genome Sequences of 11 Lactococcus lactis subspecies cremoris strains.</title>
        <authorList>
            <person name="Wels M."/>
            <person name="Backus L."/>
            <person name="Boekhorst J."/>
            <person name="Dijkstra A."/>
            <person name="Beerthuizen M."/>
            <person name="Kelly W."/>
            <person name="Siezen R."/>
            <person name="Bachmann H."/>
            <person name="Van Hijum S."/>
        </authorList>
    </citation>
    <scope>NUCLEOTIDE SEQUENCE [LARGE SCALE GENOMIC DNA]</scope>
    <source>
        <strain evidence="2">LMG9449</strain>
    </source>
</reference>
<dbReference type="EMBL" id="LKLS01000011">
    <property type="protein sequence ID" value="KSU22232.1"/>
    <property type="molecule type" value="Genomic_DNA"/>
</dbReference>
<dbReference type="Proteomes" id="UP000053612">
    <property type="component" value="Unassembled WGS sequence"/>
</dbReference>